<proteinExistence type="predicted"/>
<dbReference type="EMBL" id="LXQA010228107">
    <property type="protein sequence ID" value="MCI35893.1"/>
    <property type="molecule type" value="Genomic_DNA"/>
</dbReference>
<evidence type="ECO:0000313" key="3">
    <source>
        <dbReference type="Proteomes" id="UP000265520"/>
    </source>
</evidence>
<organism evidence="2 3">
    <name type="scientific">Trifolium medium</name>
    <dbReference type="NCBI Taxonomy" id="97028"/>
    <lineage>
        <taxon>Eukaryota</taxon>
        <taxon>Viridiplantae</taxon>
        <taxon>Streptophyta</taxon>
        <taxon>Embryophyta</taxon>
        <taxon>Tracheophyta</taxon>
        <taxon>Spermatophyta</taxon>
        <taxon>Magnoliopsida</taxon>
        <taxon>eudicotyledons</taxon>
        <taxon>Gunneridae</taxon>
        <taxon>Pentapetalae</taxon>
        <taxon>rosids</taxon>
        <taxon>fabids</taxon>
        <taxon>Fabales</taxon>
        <taxon>Fabaceae</taxon>
        <taxon>Papilionoideae</taxon>
        <taxon>50 kb inversion clade</taxon>
        <taxon>NPAAA clade</taxon>
        <taxon>Hologalegina</taxon>
        <taxon>IRL clade</taxon>
        <taxon>Trifolieae</taxon>
        <taxon>Trifolium</taxon>
    </lineage>
</organism>
<name>A0A392RH14_9FABA</name>
<dbReference type="Proteomes" id="UP000265520">
    <property type="component" value="Unassembled WGS sequence"/>
</dbReference>
<comment type="caution">
    <text evidence="2">The sequence shown here is derived from an EMBL/GenBank/DDBJ whole genome shotgun (WGS) entry which is preliminary data.</text>
</comment>
<feature type="region of interest" description="Disordered" evidence="1">
    <location>
        <begin position="1"/>
        <end position="76"/>
    </location>
</feature>
<evidence type="ECO:0000256" key="1">
    <source>
        <dbReference type="SAM" id="MobiDB-lite"/>
    </source>
</evidence>
<accession>A0A392RH14</accession>
<reference evidence="2 3" key="1">
    <citation type="journal article" date="2018" name="Front. Plant Sci.">
        <title>Red Clover (Trifolium pratense) and Zigzag Clover (T. medium) - A Picture of Genomic Similarities and Differences.</title>
        <authorList>
            <person name="Dluhosova J."/>
            <person name="Istvanek J."/>
            <person name="Nedelnik J."/>
            <person name="Repkova J."/>
        </authorList>
    </citation>
    <scope>NUCLEOTIDE SEQUENCE [LARGE SCALE GENOMIC DNA]</scope>
    <source>
        <strain evidence="3">cv. 10/8</strain>
        <tissue evidence="2">Leaf</tissue>
    </source>
</reference>
<feature type="compositionally biased region" description="Basic and acidic residues" evidence="1">
    <location>
        <begin position="38"/>
        <end position="49"/>
    </location>
</feature>
<protein>
    <submittedName>
        <fullName evidence="2">Uncharacterized protein</fullName>
    </submittedName>
</protein>
<feature type="compositionally biased region" description="Basic residues" evidence="1">
    <location>
        <begin position="50"/>
        <end position="63"/>
    </location>
</feature>
<sequence>MGYDSTEGASDAHIAKGKEPVVSDTTVAATPKRKRASKEKVENVVEKKKEKVPKKQRTQKKKGTKDCQKIGGSRGR</sequence>
<evidence type="ECO:0000313" key="2">
    <source>
        <dbReference type="EMBL" id="MCI35893.1"/>
    </source>
</evidence>
<dbReference type="AlphaFoldDB" id="A0A392RH14"/>
<keyword evidence="3" id="KW-1185">Reference proteome</keyword>